<dbReference type="InterPro" id="IPR029058">
    <property type="entry name" value="AB_hydrolase_fold"/>
</dbReference>
<dbReference type="GO" id="GO:0016020">
    <property type="term" value="C:membrane"/>
    <property type="evidence" value="ECO:0007669"/>
    <property type="project" value="TreeGrafter"/>
</dbReference>
<protein>
    <submittedName>
        <fullName evidence="1">Alpha/beta fold hydrolase</fullName>
    </submittedName>
</protein>
<dbReference type="KEGG" id="bcad:DBX24_03575"/>
<dbReference type="InterPro" id="IPR050266">
    <property type="entry name" value="AB_hydrolase_sf"/>
</dbReference>
<dbReference type="PANTHER" id="PTHR43798">
    <property type="entry name" value="MONOACYLGLYCEROL LIPASE"/>
    <property type="match status" value="1"/>
</dbReference>
<dbReference type="OrthoDB" id="252464at2"/>
<gene>
    <name evidence="1" type="ORF">DBX24_03575</name>
</gene>
<name>A0A6P1QSF2_9FLAO</name>
<proteinExistence type="predicted"/>
<keyword evidence="2" id="KW-1185">Reference proteome</keyword>
<dbReference type="EMBL" id="CP029149">
    <property type="protein sequence ID" value="QHN65042.1"/>
    <property type="molecule type" value="Genomic_DNA"/>
</dbReference>
<dbReference type="Gene3D" id="3.40.50.1820">
    <property type="entry name" value="alpha/beta hydrolase"/>
    <property type="match status" value="1"/>
</dbReference>
<sequence>MLHYNISGSGKEVLVLLHGFMENSSIWADMEGFLSKDFKLIKVDLPGHGLSEVKSSPQTMEMMADEVKATLDSLNLRAVHLLGHSMGGYVSLAFAEKYPEMLRSLTLFFSTALEDDEEKKKIRTRSIEIIDKYFSMFVNNSIPNLFNPNEKDRLETKINLAREIAHSTDVEGVKAAQLGMVERPNRLSALKDLEAKVLIITGRYDSAVKNELFISSLPERSNIKVYTLDCGHCGHWEKPEVCSAIINQELLNP</sequence>
<dbReference type="SUPFAM" id="SSF53474">
    <property type="entry name" value="alpha/beta-Hydrolases"/>
    <property type="match status" value="1"/>
</dbReference>
<dbReference type="PRINTS" id="PR00111">
    <property type="entry name" value="ABHYDROLASE"/>
</dbReference>
<dbReference type="RefSeq" id="WP_160224007.1">
    <property type="nucleotide sequence ID" value="NZ_CP029149.1"/>
</dbReference>
<evidence type="ECO:0000313" key="2">
    <source>
        <dbReference type="Proteomes" id="UP000464318"/>
    </source>
</evidence>
<keyword evidence="1" id="KW-0378">Hydrolase</keyword>
<reference evidence="1 2" key="1">
    <citation type="submission" date="2018-04" db="EMBL/GenBank/DDBJ databases">
        <title>Characteristic and Complete Genome Sequencing of A Novel Member of Infective Endocarditis Causative Bacteria: Bergeyella cardium QL-PH.</title>
        <authorList>
            <person name="Pan H."/>
            <person name="Sun E."/>
            <person name="Zhang Y."/>
        </authorList>
    </citation>
    <scope>NUCLEOTIDE SEQUENCE [LARGE SCALE GENOMIC DNA]</scope>
    <source>
        <strain evidence="1 2">HPQL</strain>
    </source>
</reference>
<organism evidence="1 2">
    <name type="scientific">Bergeyella cardium</name>
    <dbReference type="NCBI Taxonomy" id="1585976"/>
    <lineage>
        <taxon>Bacteria</taxon>
        <taxon>Pseudomonadati</taxon>
        <taxon>Bacteroidota</taxon>
        <taxon>Flavobacteriia</taxon>
        <taxon>Flavobacteriales</taxon>
        <taxon>Weeksellaceae</taxon>
        <taxon>Bergeyella</taxon>
    </lineage>
</organism>
<accession>A0A6P1QSF2</accession>
<dbReference type="GO" id="GO:0046464">
    <property type="term" value="P:acylglycerol catabolic process"/>
    <property type="evidence" value="ECO:0007669"/>
    <property type="project" value="TreeGrafter"/>
</dbReference>
<dbReference type="GO" id="GO:0047372">
    <property type="term" value="F:monoacylglycerol lipase activity"/>
    <property type="evidence" value="ECO:0007669"/>
    <property type="project" value="TreeGrafter"/>
</dbReference>
<dbReference type="Pfam" id="PF00561">
    <property type="entry name" value="Abhydrolase_1"/>
    <property type="match status" value="1"/>
</dbReference>
<dbReference type="InterPro" id="IPR000073">
    <property type="entry name" value="AB_hydrolase_1"/>
</dbReference>
<dbReference type="Proteomes" id="UP000464318">
    <property type="component" value="Chromosome"/>
</dbReference>
<evidence type="ECO:0000313" key="1">
    <source>
        <dbReference type="EMBL" id="QHN65042.1"/>
    </source>
</evidence>
<dbReference type="PANTHER" id="PTHR43798:SF5">
    <property type="entry name" value="MONOACYLGLYCEROL LIPASE ABHD6"/>
    <property type="match status" value="1"/>
</dbReference>
<dbReference type="AlphaFoldDB" id="A0A6P1QSF2"/>